<sequence length="151" mass="16912">MKKFSPYFLILLFLVFSCKKAEEERGDEEEVISEVSQPGQRKVNATDIVVPEGYKIEAIEEGLTYPVDITFDEDGSYYIAEAGGHTYGTKPARAPEARILKGGPNKKLEIFYDQVVPMTEIKEEDSSEDMEEGLIPPVTGVTFYKGNLYVS</sequence>
<dbReference type="Proteomes" id="UP000703674">
    <property type="component" value="Unassembled WGS sequence"/>
</dbReference>
<feature type="non-terminal residue" evidence="1">
    <location>
        <position position="151"/>
    </location>
</feature>
<dbReference type="PROSITE" id="PS51257">
    <property type="entry name" value="PROKAR_LIPOPROTEIN"/>
    <property type="match status" value="1"/>
</dbReference>
<reference evidence="1 2" key="1">
    <citation type="submission" date="2020-03" db="EMBL/GenBank/DDBJ databases">
        <title>Salinimicrobium sp. nov, isolated from SCS.</title>
        <authorList>
            <person name="Cao W.R."/>
        </authorList>
    </citation>
    <scope>NUCLEOTIDE SEQUENCE [LARGE SCALE GENOMIC DNA]</scope>
    <source>
        <strain evidence="2">J15B91</strain>
    </source>
</reference>
<comment type="caution">
    <text evidence="1">The sequence shown here is derived from an EMBL/GenBank/DDBJ whole genome shotgun (WGS) entry which is preliminary data.</text>
</comment>
<gene>
    <name evidence="1" type="ORF">HC175_15980</name>
</gene>
<organism evidence="1 2">
    <name type="scientific">Salinimicrobium oceani</name>
    <dbReference type="NCBI Taxonomy" id="2722702"/>
    <lineage>
        <taxon>Bacteria</taxon>
        <taxon>Pseudomonadati</taxon>
        <taxon>Bacteroidota</taxon>
        <taxon>Flavobacteriia</taxon>
        <taxon>Flavobacteriales</taxon>
        <taxon>Flavobacteriaceae</taxon>
        <taxon>Salinimicrobium</taxon>
    </lineage>
</organism>
<accession>A0ABX1D1N9</accession>
<proteinExistence type="predicted"/>
<dbReference type="RefSeq" id="WP_209310023.1">
    <property type="nucleotide sequence ID" value="NZ_JAAVJR010000157.1"/>
</dbReference>
<dbReference type="EMBL" id="JAAVJR010000157">
    <property type="protein sequence ID" value="NJW54409.1"/>
    <property type="molecule type" value="Genomic_DNA"/>
</dbReference>
<name>A0ABX1D1N9_9FLAO</name>
<evidence type="ECO:0000313" key="2">
    <source>
        <dbReference type="Proteomes" id="UP000703674"/>
    </source>
</evidence>
<evidence type="ECO:0000313" key="1">
    <source>
        <dbReference type="EMBL" id="NJW54409.1"/>
    </source>
</evidence>
<keyword evidence="2" id="KW-1185">Reference proteome</keyword>
<protein>
    <submittedName>
        <fullName evidence="1">Uncharacterized protein</fullName>
    </submittedName>
</protein>